<comment type="caution">
    <text evidence="2">The sequence shown here is derived from an EMBL/GenBank/DDBJ whole genome shotgun (WGS) entry which is preliminary data.</text>
</comment>
<evidence type="ECO:0000256" key="1">
    <source>
        <dbReference type="SAM" id="MobiDB-lite"/>
    </source>
</evidence>
<organism evidence="2 3">
    <name type="scientific">Alosa alosa</name>
    <name type="common">allis shad</name>
    <dbReference type="NCBI Taxonomy" id="278164"/>
    <lineage>
        <taxon>Eukaryota</taxon>
        <taxon>Metazoa</taxon>
        <taxon>Chordata</taxon>
        <taxon>Craniata</taxon>
        <taxon>Vertebrata</taxon>
        <taxon>Euteleostomi</taxon>
        <taxon>Actinopterygii</taxon>
        <taxon>Neopterygii</taxon>
        <taxon>Teleostei</taxon>
        <taxon>Clupei</taxon>
        <taxon>Clupeiformes</taxon>
        <taxon>Clupeoidei</taxon>
        <taxon>Clupeidae</taxon>
        <taxon>Alosa</taxon>
    </lineage>
</organism>
<feature type="region of interest" description="Disordered" evidence="1">
    <location>
        <begin position="38"/>
        <end position="65"/>
    </location>
</feature>
<dbReference type="EMBL" id="JADWDJ010000006">
    <property type="protein sequence ID" value="KAG5279820.1"/>
    <property type="molecule type" value="Genomic_DNA"/>
</dbReference>
<reference evidence="2" key="1">
    <citation type="submission" date="2020-10" db="EMBL/GenBank/DDBJ databases">
        <title>Chromosome-scale genome assembly of the Allis shad, Alosa alosa.</title>
        <authorList>
            <person name="Margot Z."/>
            <person name="Christophe K."/>
            <person name="Cabau C."/>
            <person name="Louis A."/>
            <person name="Berthelot C."/>
            <person name="Parey E."/>
            <person name="Roest Crollius H."/>
            <person name="Montfort J."/>
            <person name="Robinson-Rechavi M."/>
            <person name="Bucao C."/>
            <person name="Bouchez O."/>
            <person name="Gislard M."/>
            <person name="Lluch J."/>
            <person name="Milhes M."/>
            <person name="Lampietro C."/>
            <person name="Lopez Roques C."/>
            <person name="Donnadieu C."/>
            <person name="Braasch I."/>
            <person name="Desvignes T."/>
            <person name="Postlethwait J."/>
            <person name="Bobe J."/>
            <person name="Guiguen Y."/>
        </authorList>
    </citation>
    <scope>NUCLEOTIDE SEQUENCE</scope>
    <source>
        <strain evidence="2">M-15738</strain>
        <tissue evidence="2">Blood</tissue>
    </source>
</reference>
<gene>
    <name evidence="2" type="ORF">AALO_G00081940</name>
</gene>
<name>A0AAV6GXW9_9TELE</name>
<accession>A0AAV6GXW9</accession>
<dbReference type="Proteomes" id="UP000823561">
    <property type="component" value="Chromosome 6"/>
</dbReference>
<dbReference type="AlphaFoldDB" id="A0AAV6GXW9"/>
<proteinExistence type="predicted"/>
<evidence type="ECO:0000313" key="3">
    <source>
        <dbReference type="Proteomes" id="UP000823561"/>
    </source>
</evidence>
<protein>
    <submittedName>
        <fullName evidence="2">Uncharacterized protein</fullName>
    </submittedName>
</protein>
<sequence length="106" mass="11886">MDLTGCGTYRHPDCAVVIFRGKDKRKIFLEERPLISESVTGPPTSPPLVGAVKTTDGERKAAEQPTQVRGFLLQQRESHKTPFHFSWGLQRSQMVSSLLIKKKGLH</sequence>
<keyword evidence="3" id="KW-1185">Reference proteome</keyword>
<evidence type="ECO:0000313" key="2">
    <source>
        <dbReference type="EMBL" id="KAG5279820.1"/>
    </source>
</evidence>